<dbReference type="InterPro" id="IPR045498">
    <property type="entry name" value="HflX_C"/>
</dbReference>
<evidence type="ECO:0000313" key="10">
    <source>
        <dbReference type="EMBL" id="SKC70527.1"/>
    </source>
</evidence>
<dbReference type="InterPro" id="IPR027417">
    <property type="entry name" value="P-loop_NTPase"/>
</dbReference>
<evidence type="ECO:0000313" key="11">
    <source>
        <dbReference type="Proteomes" id="UP000190285"/>
    </source>
</evidence>
<dbReference type="InterPro" id="IPR042108">
    <property type="entry name" value="GTPase_HflX_N_sf"/>
</dbReference>
<dbReference type="EMBL" id="FUZT01000005">
    <property type="protein sequence ID" value="SKC70527.1"/>
    <property type="molecule type" value="Genomic_DNA"/>
</dbReference>
<feature type="binding site" evidence="7">
    <location>
        <begin position="214"/>
        <end position="221"/>
    </location>
    <ligand>
        <name>GTP</name>
        <dbReference type="ChEBI" id="CHEBI:37565"/>
    </ligand>
</feature>
<dbReference type="GO" id="GO:0005737">
    <property type="term" value="C:cytoplasm"/>
    <property type="evidence" value="ECO:0007669"/>
    <property type="project" value="UniProtKB-SubCell"/>
</dbReference>
<organism evidence="10 11">
    <name type="scientific">Maledivibacter halophilus</name>
    <dbReference type="NCBI Taxonomy" id="36842"/>
    <lineage>
        <taxon>Bacteria</taxon>
        <taxon>Bacillati</taxon>
        <taxon>Bacillota</taxon>
        <taxon>Clostridia</taxon>
        <taxon>Peptostreptococcales</taxon>
        <taxon>Caminicellaceae</taxon>
        <taxon>Maledivibacter</taxon>
    </lineage>
</organism>
<feature type="domain" description="Hflx-type G" evidence="9">
    <location>
        <begin position="208"/>
        <end position="377"/>
    </location>
</feature>
<dbReference type="HAMAP" id="MF_00900">
    <property type="entry name" value="GTPase_HflX"/>
    <property type="match status" value="1"/>
</dbReference>
<keyword evidence="5 6" id="KW-0342">GTP-binding</keyword>
<dbReference type="PROSITE" id="PS51705">
    <property type="entry name" value="G_HFLX"/>
    <property type="match status" value="1"/>
</dbReference>
<dbReference type="RefSeq" id="WP_208985045.1">
    <property type="nucleotide sequence ID" value="NZ_FUZT01000005.1"/>
</dbReference>
<feature type="binding site" evidence="8">
    <location>
        <position position="249"/>
    </location>
    <ligand>
        <name>Mg(2+)</name>
        <dbReference type="ChEBI" id="CHEBI:18420"/>
    </ligand>
</feature>
<dbReference type="Pfam" id="PF13167">
    <property type="entry name" value="GTP-bdg_N"/>
    <property type="match status" value="1"/>
</dbReference>
<comment type="cofactor">
    <cofactor evidence="8">
        <name>Mg(2+)</name>
        <dbReference type="ChEBI" id="CHEBI:18420"/>
    </cofactor>
</comment>
<comment type="function">
    <text evidence="6">GTPase that associates with the 50S ribosomal subunit and may have a role during protein synthesis or ribosome biogenesis.</text>
</comment>
<keyword evidence="3 6" id="KW-0547">Nucleotide-binding</keyword>
<feature type="binding site" evidence="8">
    <location>
        <position position="221"/>
    </location>
    <ligand>
        <name>Mg(2+)</name>
        <dbReference type="ChEBI" id="CHEBI:18420"/>
    </ligand>
</feature>
<dbReference type="GO" id="GO:0005525">
    <property type="term" value="F:GTP binding"/>
    <property type="evidence" value="ECO:0007669"/>
    <property type="project" value="UniProtKB-UniRule"/>
</dbReference>
<dbReference type="Gene3D" id="3.40.50.11060">
    <property type="entry name" value="GTPase HflX, N-terminal domain"/>
    <property type="match status" value="1"/>
</dbReference>
<dbReference type="CDD" id="cd01878">
    <property type="entry name" value="HflX"/>
    <property type="match status" value="1"/>
</dbReference>
<evidence type="ECO:0000256" key="1">
    <source>
        <dbReference type="ARBA" id="ARBA00022490"/>
    </source>
</evidence>
<proteinExistence type="inferred from homology"/>
<dbReference type="STRING" id="36842.SAMN02194393_02457"/>
<dbReference type="Proteomes" id="UP000190285">
    <property type="component" value="Unassembled WGS sequence"/>
</dbReference>
<dbReference type="NCBIfam" id="TIGR03156">
    <property type="entry name" value="GTP_HflX"/>
    <property type="match status" value="1"/>
</dbReference>
<dbReference type="Gene3D" id="3.40.50.300">
    <property type="entry name" value="P-loop containing nucleotide triphosphate hydrolases"/>
    <property type="match status" value="1"/>
</dbReference>
<keyword evidence="1 6" id="KW-0963">Cytoplasm</keyword>
<feature type="binding site" evidence="7">
    <location>
        <begin position="247"/>
        <end position="251"/>
    </location>
    <ligand>
        <name>GTP</name>
        <dbReference type="ChEBI" id="CHEBI:37565"/>
    </ligand>
</feature>
<comment type="similarity">
    <text evidence="6">Belongs to the TRAFAC class OBG-HflX-like GTPase superfamily. HflX GTPase family.</text>
</comment>
<evidence type="ECO:0000256" key="3">
    <source>
        <dbReference type="ARBA" id="ARBA00022741"/>
    </source>
</evidence>
<comment type="subunit">
    <text evidence="6">Monomer. Associates with the 50S ribosomal subunit.</text>
</comment>
<dbReference type="PRINTS" id="PR00326">
    <property type="entry name" value="GTP1OBG"/>
</dbReference>
<accession>A0A1T5L3D7</accession>
<dbReference type="PIRSF" id="PIRSF006809">
    <property type="entry name" value="GTP-binding_hflX_prd"/>
    <property type="match status" value="1"/>
</dbReference>
<dbReference type="PANTHER" id="PTHR10229:SF0">
    <property type="entry name" value="GTP-BINDING PROTEIN 6-RELATED"/>
    <property type="match status" value="1"/>
</dbReference>
<dbReference type="Pfam" id="PF19275">
    <property type="entry name" value="HflX_C"/>
    <property type="match status" value="1"/>
</dbReference>
<evidence type="ECO:0000256" key="4">
    <source>
        <dbReference type="ARBA" id="ARBA00022842"/>
    </source>
</evidence>
<protein>
    <recommendedName>
        <fullName evidence="6">GTPase HflX</fullName>
    </recommendedName>
    <alternativeName>
        <fullName evidence="6">GTP-binding protein HflX</fullName>
    </alternativeName>
</protein>
<dbReference type="InterPro" id="IPR030394">
    <property type="entry name" value="G_HFLX_dom"/>
</dbReference>
<keyword evidence="2 8" id="KW-0479">Metal-binding</keyword>
<dbReference type="InterPro" id="IPR025121">
    <property type="entry name" value="GTPase_HflX_N"/>
</dbReference>
<dbReference type="InterPro" id="IPR032305">
    <property type="entry name" value="GTP-bd_M"/>
</dbReference>
<dbReference type="Gene3D" id="6.10.250.2860">
    <property type="match status" value="1"/>
</dbReference>
<dbReference type="GO" id="GO:0043022">
    <property type="term" value="F:ribosome binding"/>
    <property type="evidence" value="ECO:0007669"/>
    <property type="project" value="TreeGrafter"/>
</dbReference>
<dbReference type="AlphaFoldDB" id="A0A1T5L3D7"/>
<evidence type="ECO:0000256" key="2">
    <source>
        <dbReference type="ARBA" id="ARBA00022723"/>
    </source>
</evidence>
<dbReference type="Pfam" id="PF16360">
    <property type="entry name" value="GTP-bdg_M"/>
    <property type="match status" value="1"/>
</dbReference>
<dbReference type="GO" id="GO:0003924">
    <property type="term" value="F:GTPase activity"/>
    <property type="evidence" value="ECO:0007669"/>
    <property type="project" value="UniProtKB-UniRule"/>
</dbReference>
<dbReference type="InterPro" id="IPR016496">
    <property type="entry name" value="GTPase_HflX"/>
</dbReference>
<evidence type="ECO:0000256" key="7">
    <source>
        <dbReference type="PIRSR" id="PIRSR006809-1"/>
    </source>
</evidence>
<dbReference type="Pfam" id="PF01926">
    <property type="entry name" value="MMR_HSR1"/>
    <property type="match status" value="1"/>
</dbReference>
<dbReference type="FunFam" id="3.40.50.11060:FF:000001">
    <property type="entry name" value="GTPase HflX"/>
    <property type="match status" value="1"/>
</dbReference>
<gene>
    <name evidence="6" type="primary">hflX</name>
    <name evidence="10" type="ORF">SAMN02194393_02457</name>
</gene>
<dbReference type="GO" id="GO:0046872">
    <property type="term" value="F:metal ion binding"/>
    <property type="evidence" value="ECO:0007669"/>
    <property type="project" value="UniProtKB-KW"/>
</dbReference>
<dbReference type="PANTHER" id="PTHR10229">
    <property type="entry name" value="GTP-BINDING PROTEIN HFLX"/>
    <property type="match status" value="1"/>
</dbReference>
<keyword evidence="11" id="KW-1185">Reference proteome</keyword>
<sequence length="432" mass="49421">MMLFNDENEIIQEIEQKVILVGIDLGKKDDIPIEESIEELKELTRAAGAEVIDAVIQNKSKIDPAYFIGKGKAEEIKMMCVAFDANTVIFNDELSASQIRNLEEILEVTIIDRTALILDIFARRAKTREAKLQVEIAQLRYRLPRLVGLGKSLSRTGAGIGTRGPGEQKLELDRRRILDRISDIKKQISEVKRTREVQRSKRNKSKVPVVSLVGYTNAGKSTLMNKLLDLSGNNSDDKKVYSEDLLFATLDTFHRRIVLQDKKEFILTDTVGFVSKLPHHLVKAFKSTLEEVIEADTLIHVVDSSNKNYEMQIKVTNEVLRELGISNKPMIYAFNKFDKGIKDIIPKFKDVIFTSAITGYGIEKLIQSIQNHIFKDMKKCKMLIPYEKGDIYSYLHEKTNIYNIKYQGDGTYLEAELNEADFNRYKQYIIED</sequence>
<feature type="binding site" evidence="7">
    <location>
        <begin position="335"/>
        <end position="338"/>
    </location>
    <ligand>
        <name>GTP</name>
        <dbReference type="ChEBI" id="CHEBI:37565"/>
    </ligand>
</feature>
<reference evidence="10 11" key="1">
    <citation type="submission" date="2017-02" db="EMBL/GenBank/DDBJ databases">
        <authorList>
            <person name="Peterson S.W."/>
        </authorList>
    </citation>
    <scope>NUCLEOTIDE SEQUENCE [LARGE SCALE GENOMIC DNA]</scope>
    <source>
        <strain evidence="10 11">M1</strain>
    </source>
</reference>
<keyword evidence="4 8" id="KW-0460">Magnesium</keyword>
<evidence type="ECO:0000256" key="8">
    <source>
        <dbReference type="PIRSR" id="PIRSR006809-2"/>
    </source>
</evidence>
<evidence type="ECO:0000256" key="6">
    <source>
        <dbReference type="HAMAP-Rule" id="MF_00900"/>
    </source>
</evidence>
<evidence type="ECO:0000259" key="9">
    <source>
        <dbReference type="PROSITE" id="PS51705"/>
    </source>
</evidence>
<dbReference type="SUPFAM" id="SSF52540">
    <property type="entry name" value="P-loop containing nucleoside triphosphate hydrolases"/>
    <property type="match status" value="1"/>
</dbReference>
<dbReference type="InterPro" id="IPR006073">
    <property type="entry name" value="GTP-bd"/>
</dbReference>
<comment type="subcellular location">
    <subcellularLocation>
        <location evidence="6">Cytoplasm</location>
    </subcellularLocation>
    <text evidence="6">May associate with membranes.</text>
</comment>
<feature type="binding site" evidence="7">
    <location>
        <begin position="269"/>
        <end position="272"/>
    </location>
    <ligand>
        <name>GTP</name>
        <dbReference type="ChEBI" id="CHEBI:37565"/>
    </ligand>
</feature>
<name>A0A1T5L3D7_9FIRM</name>
<evidence type="ECO:0000256" key="5">
    <source>
        <dbReference type="ARBA" id="ARBA00023134"/>
    </source>
</evidence>